<dbReference type="PANTHER" id="PTHR12390:SF0">
    <property type="entry name" value="UROPORPHYRINOGEN-III SYNTHASE"/>
    <property type="match status" value="1"/>
</dbReference>
<dbReference type="GO" id="GO:0006780">
    <property type="term" value="P:uroporphyrinogen III biosynthetic process"/>
    <property type="evidence" value="ECO:0007669"/>
    <property type="project" value="InterPro"/>
</dbReference>
<dbReference type="FunFam" id="3.40.50.10090:FF:000003">
    <property type="entry name" value="uroporphyrinogen-III synthase"/>
    <property type="match status" value="1"/>
</dbReference>
<dbReference type="InterPro" id="IPR036108">
    <property type="entry name" value="4pyrrol_syn_uPrphyn_synt_sf"/>
</dbReference>
<feature type="domain" description="Tetrapyrrole biosynthesis uroporphyrinogen III synthase" evidence="12">
    <location>
        <begin position="28"/>
        <end position="235"/>
    </location>
</feature>
<gene>
    <name evidence="13" type="ORF">Fcan01_14658</name>
</gene>
<evidence type="ECO:0000256" key="4">
    <source>
        <dbReference type="ARBA" id="ARBA00023133"/>
    </source>
</evidence>
<comment type="similarity">
    <text evidence="2">Belongs to the uroporphyrinogen-III synthase family.</text>
</comment>
<reference evidence="13 14" key="1">
    <citation type="submission" date="2015-12" db="EMBL/GenBank/DDBJ databases">
        <title>The genome of Folsomia candida.</title>
        <authorList>
            <person name="Faddeeva A."/>
            <person name="Derks M.F."/>
            <person name="Anvar Y."/>
            <person name="Smit S."/>
            <person name="Van Straalen N."/>
            <person name="Roelofs D."/>
        </authorList>
    </citation>
    <scope>NUCLEOTIDE SEQUENCE [LARGE SCALE GENOMIC DNA]</scope>
    <source>
        <strain evidence="13 14">VU population</strain>
        <tissue evidence="13">Whole body</tissue>
    </source>
</reference>
<evidence type="ECO:0000256" key="2">
    <source>
        <dbReference type="ARBA" id="ARBA00008133"/>
    </source>
</evidence>
<evidence type="ECO:0000256" key="11">
    <source>
        <dbReference type="ARBA" id="ARBA00060039"/>
    </source>
</evidence>
<dbReference type="GO" id="GO:0005829">
    <property type="term" value="C:cytosol"/>
    <property type="evidence" value="ECO:0007669"/>
    <property type="project" value="TreeGrafter"/>
</dbReference>
<dbReference type="OMA" id="DPYCQQL"/>
<dbReference type="Pfam" id="PF02602">
    <property type="entry name" value="HEM4"/>
    <property type="match status" value="1"/>
</dbReference>
<evidence type="ECO:0000259" key="12">
    <source>
        <dbReference type="Pfam" id="PF02602"/>
    </source>
</evidence>
<evidence type="ECO:0000256" key="3">
    <source>
        <dbReference type="ARBA" id="ARBA00013109"/>
    </source>
</evidence>
<comment type="function">
    <text evidence="11">Catalyzes cyclization of the linear tetrapyrrole, hydroxymethylbilane, to the macrocyclic uroporphyrinogen III, the branch point for the various sub-pathways leading to the wide diversity of porphyrins. Porphyrins act as cofactors for a multitude of enzymes that perform a variety of processes within the cell such as methionine synthesis (vitamin B12) or oxygen transport (heme).</text>
</comment>
<dbReference type="OrthoDB" id="5595751at2759"/>
<keyword evidence="14" id="KW-1185">Reference proteome</keyword>
<evidence type="ECO:0000256" key="9">
    <source>
        <dbReference type="ARBA" id="ARBA00040167"/>
    </source>
</evidence>
<keyword evidence="4" id="KW-0350">Heme biosynthesis</keyword>
<comment type="pathway">
    <text evidence="1">Porphyrin-containing compound metabolism; protoporphyrin-IX biosynthesis; coproporphyrinogen-III from 5-aminolevulinate: step 3/4.</text>
</comment>
<dbReference type="UniPathway" id="UPA00251">
    <property type="reaction ID" value="UER00320"/>
</dbReference>
<evidence type="ECO:0000256" key="8">
    <source>
        <dbReference type="ARBA" id="ARBA00032649"/>
    </source>
</evidence>
<dbReference type="AlphaFoldDB" id="A0A226E1T0"/>
<accession>A0A226E1T0</accession>
<organism evidence="13 14">
    <name type="scientific">Folsomia candida</name>
    <name type="common">Springtail</name>
    <dbReference type="NCBI Taxonomy" id="158441"/>
    <lineage>
        <taxon>Eukaryota</taxon>
        <taxon>Metazoa</taxon>
        <taxon>Ecdysozoa</taxon>
        <taxon>Arthropoda</taxon>
        <taxon>Hexapoda</taxon>
        <taxon>Collembola</taxon>
        <taxon>Entomobryomorpha</taxon>
        <taxon>Isotomoidea</taxon>
        <taxon>Isotomidae</taxon>
        <taxon>Proisotominae</taxon>
        <taxon>Folsomia</taxon>
    </lineage>
</organism>
<dbReference type="GO" id="GO:0006782">
    <property type="term" value="P:protoporphyrinogen IX biosynthetic process"/>
    <property type="evidence" value="ECO:0007669"/>
    <property type="project" value="UniProtKB-UniPathway"/>
</dbReference>
<dbReference type="GO" id="GO:0004852">
    <property type="term" value="F:uroporphyrinogen-III synthase activity"/>
    <property type="evidence" value="ECO:0007669"/>
    <property type="project" value="UniProtKB-EC"/>
</dbReference>
<dbReference type="Gene3D" id="3.40.50.10090">
    <property type="match status" value="2"/>
</dbReference>
<sequence>MKILLFKSTQESQPDKFESALISATHLNATPQTVPVITFNFINLDQLGQKLESHGDYTGIIFSSPRCVSAVEKASQSDPNLVQIWGTKQIFCVGRSTAECASKLFNNSLNIVTSRDENAESLGHQIVQDCKMSEKKSRLLYPCGNLKTGTIQNILTASTSNVDTDTVVVYETVENPQLGQLMSNLSIEEDSPFVFFSPSGLNYAIRHAKEMIVCDHRPLIAIGGTTKDALLKIGGVVDSNVLQCESPSPETLVKCVELIIARR</sequence>
<evidence type="ECO:0000256" key="1">
    <source>
        <dbReference type="ARBA" id="ARBA00004772"/>
    </source>
</evidence>
<keyword evidence="5" id="KW-0456">Lyase</keyword>
<protein>
    <recommendedName>
        <fullName evidence="9">Uroporphyrinogen-III synthase</fullName>
        <ecNumber evidence="3">4.2.1.75</ecNumber>
    </recommendedName>
    <alternativeName>
        <fullName evidence="8">Hydroxymethylbilane hydrolyase [cyclizing]</fullName>
    </alternativeName>
    <alternativeName>
        <fullName evidence="7">Uroporphyrinogen-III cosynthase</fullName>
    </alternativeName>
</protein>
<dbReference type="InterPro" id="IPR039793">
    <property type="entry name" value="UROS/Hem4"/>
</dbReference>
<dbReference type="InterPro" id="IPR003754">
    <property type="entry name" value="4pyrrol_synth_uPrphyn_synth"/>
</dbReference>
<dbReference type="CDD" id="cd06578">
    <property type="entry name" value="HemD"/>
    <property type="match status" value="1"/>
</dbReference>
<dbReference type="EMBL" id="LNIX01000008">
    <property type="protein sequence ID" value="OXA50871.1"/>
    <property type="molecule type" value="Genomic_DNA"/>
</dbReference>
<dbReference type="EC" id="4.2.1.75" evidence="3"/>
<comment type="catalytic activity">
    <reaction evidence="10">
        <text>hydroxymethylbilane = uroporphyrinogen III + H2O</text>
        <dbReference type="Rhea" id="RHEA:18965"/>
        <dbReference type="ChEBI" id="CHEBI:15377"/>
        <dbReference type="ChEBI" id="CHEBI:57308"/>
        <dbReference type="ChEBI" id="CHEBI:57845"/>
        <dbReference type="EC" id="4.2.1.75"/>
    </reaction>
</comment>
<dbReference type="STRING" id="158441.A0A226E1T0"/>
<dbReference type="Proteomes" id="UP000198287">
    <property type="component" value="Unassembled WGS sequence"/>
</dbReference>
<evidence type="ECO:0000256" key="7">
    <source>
        <dbReference type="ARBA" id="ARBA00031702"/>
    </source>
</evidence>
<evidence type="ECO:0000313" key="13">
    <source>
        <dbReference type="EMBL" id="OXA50871.1"/>
    </source>
</evidence>
<proteinExistence type="inferred from homology"/>
<dbReference type="GO" id="GO:0006785">
    <property type="term" value="P:heme B biosynthetic process"/>
    <property type="evidence" value="ECO:0007669"/>
    <property type="project" value="UniProtKB-ARBA"/>
</dbReference>
<dbReference type="PANTHER" id="PTHR12390">
    <property type="entry name" value="UROPORPHYRINOGEN III SYNTHASE"/>
    <property type="match status" value="1"/>
</dbReference>
<evidence type="ECO:0000256" key="10">
    <source>
        <dbReference type="ARBA" id="ARBA00048617"/>
    </source>
</evidence>
<evidence type="ECO:0000256" key="5">
    <source>
        <dbReference type="ARBA" id="ARBA00023239"/>
    </source>
</evidence>
<evidence type="ECO:0000313" key="14">
    <source>
        <dbReference type="Proteomes" id="UP000198287"/>
    </source>
</evidence>
<dbReference type="SUPFAM" id="SSF69618">
    <property type="entry name" value="HemD-like"/>
    <property type="match status" value="1"/>
</dbReference>
<keyword evidence="6" id="KW-0627">Porphyrin biosynthesis</keyword>
<evidence type="ECO:0000256" key="6">
    <source>
        <dbReference type="ARBA" id="ARBA00023244"/>
    </source>
</evidence>
<name>A0A226E1T0_FOLCA</name>
<comment type="caution">
    <text evidence="13">The sequence shown here is derived from an EMBL/GenBank/DDBJ whole genome shotgun (WGS) entry which is preliminary data.</text>
</comment>